<reference evidence="1" key="1">
    <citation type="submission" date="2019-09" db="EMBL/GenBank/DDBJ databases">
        <title>Draft genome information of white flower Hibiscus syriacus.</title>
        <authorList>
            <person name="Kim Y.-M."/>
        </authorList>
    </citation>
    <scope>NUCLEOTIDE SEQUENCE [LARGE SCALE GENOMIC DNA]</scope>
    <source>
        <strain evidence="1">YM2019G1</strain>
    </source>
</reference>
<name>A0A6A3BLR5_HIBSY</name>
<dbReference type="EMBL" id="VEPZ02000823">
    <property type="protein sequence ID" value="KAE8717543.1"/>
    <property type="molecule type" value="Genomic_DNA"/>
</dbReference>
<evidence type="ECO:0000313" key="2">
    <source>
        <dbReference type="Proteomes" id="UP000436088"/>
    </source>
</evidence>
<proteinExistence type="predicted"/>
<gene>
    <name evidence="1" type="ORF">F3Y22_tig00110044pilonHSYRG00159</name>
</gene>
<accession>A0A6A3BLR5</accession>
<protein>
    <submittedName>
        <fullName evidence="1">Uncharacterized protein</fullName>
    </submittedName>
</protein>
<dbReference type="Proteomes" id="UP000436088">
    <property type="component" value="Unassembled WGS sequence"/>
</dbReference>
<evidence type="ECO:0000313" key="1">
    <source>
        <dbReference type="EMBL" id="KAE8717543.1"/>
    </source>
</evidence>
<comment type="caution">
    <text evidence="1">The sequence shown here is derived from an EMBL/GenBank/DDBJ whole genome shotgun (WGS) entry which is preliminary data.</text>
</comment>
<keyword evidence="2" id="KW-1185">Reference proteome</keyword>
<dbReference type="AlphaFoldDB" id="A0A6A3BLR5"/>
<organism evidence="1 2">
    <name type="scientific">Hibiscus syriacus</name>
    <name type="common">Rose of Sharon</name>
    <dbReference type="NCBI Taxonomy" id="106335"/>
    <lineage>
        <taxon>Eukaryota</taxon>
        <taxon>Viridiplantae</taxon>
        <taxon>Streptophyta</taxon>
        <taxon>Embryophyta</taxon>
        <taxon>Tracheophyta</taxon>
        <taxon>Spermatophyta</taxon>
        <taxon>Magnoliopsida</taxon>
        <taxon>eudicotyledons</taxon>
        <taxon>Gunneridae</taxon>
        <taxon>Pentapetalae</taxon>
        <taxon>rosids</taxon>
        <taxon>malvids</taxon>
        <taxon>Malvales</taxon>
        <taxon>Malvaceae</taxon>
        <taxon>Malvoideae</taxon>
        <taxon>Hibiscus</taxon>
    </lineage>
</organism>
<sequence>MVADSLAKLENNTTGQLNLFESPLVKLKSSLGPTLATLLMSGGDMPGSST</sequence>